<keyword evidence="1" id="KW-0812">Transmembrane</keyword>
<dbReference type="Proteomes" id="UP000007013">
    <property type="component" value="Chromosome"/>
</dbReference>
<keyword evidence="3" id="KW-1185">Reference proteome</keyword>
<evidence type="ECO:0000313" key="2">
    <source>
        <dbReference type="EMBL" id="ACB76331.1"/>
    </source>
</evidence>
<reference evidence="2 3" key="1">
    <citation type="journal article" date="2011" name="J. Bacteriol.">
        <title>Genome sequence of the verrucomicrobium Opitutus terrae PB90-1, an abundant inhabitant of rice paddy soil ecosystems.</title>
        <authorList>
            <person name="van Passel M.W."/>
            <person name="Kant R."/>
            <person name="Palva A."/>
            <person name="Copeland A."/>
            <person name="Lucas S."/>
            <person name="Lapidus A."/>
            <person name="Glavina del Rio T."/>
            <person name="Pitluck S."/>
            <person name="Goltsman E."/>
            <person name="Clum A."/>
            <person name="Sun H."/>
            <person name="Schmutz J."/>
            <person name="Larimer F.W."/>
            <person name="Land M.L."/>
            <person name="Hauser L."/>
            <person name="Kyrpides N."/>
            <person name="Mikhailova N."/>
            <person name="Richardson P.P."/>
            <person name="Janssen P.H."/>
            <person name="de Vos W.M."/>
            <person name="Smidt H."/>
        </authorList>
    </citation>
    <scope>NUCLEOTIDE SEQUENCE [LARGE SCALE GENOMIC DNA]</scope>
    <source>
        <strain evidence="3">DSM 11246 / JCM 15787 / PB90-1</strain>
    </source>
</reference>
<dbReference type="STRING" id="452637.Oter_3051"/>
<evidence type="ECO:0000313" key="3">
    <source>
        <dbReference type="Proteomes" id="UP000007013"/>
    </source>
</evidence>
<organism evidence="2 3">
    <name type="scientific">Opitutus terrae (strain DSM 11246 / JCM 15787 / PB90-1)</name>
    <dbReference type="NCBI Taxonomy" id="452637"/>
    <lineage>
        <taxon>Bacteria</taxon>
        <taxon>Pseudomonadati</taxon>
        <taxon>Verrucomicrobiota</taxon>
        <taxon>Opitutia</taxon>
        <taxon>Opitutales</taxon>
        <taxon>Opitutaceae</taxon>
        <taxon>Opitutus</taxon>
    </lineage>
</organism>
<name>B1ZZ08_OPITP</name>
<dbReference type="AlphaFoldDB" id="B1ZZ08"/>
<evidence type="ECO:0000256" key="1">
    <source>
        <dbReference type="SAM" id="Phobius"/>
    </source>
</evidence>
<gene>
    <name evidence="2" type="ordered locus">Oter_3051</name>
</gene>
<protein>
    <submittedName>
        <fullName evidence="2">Uncharacterized protein</fullName>
    </submittedName>
</protein>
<dbReference type="EMBL" id="CP001032">
    <property type="protein sequence ID" value="ACB76331.1"/>
    <property type="molecule type" value="Genomic_DNA"/>
</dbReference>
<accession>B1ZZ08</accession>
<dbReference type="KEGG" id="ote:Oter_3051"/>
<sequence>MQTWLAIFIGRLLRGERLEKPTPYDYRLWFGVLFLTPVLIVAFTKLGRPIFDASTFVLWPALLVLAL</sequence>
<keyword evidence="1" id="KW-0472">Membrane</keyword>
<proteinExistence type="predicted"/>
<feature type="transmembrane region" description="Helical" evidence="1">
    <location>
        <begin position="26"/>
        <end position="43"/>
    </location>
</feature>
<keyword evidence="1" id="KW-1133">Transmembrane helix</keyword>
<dbReference type="HOGENOM" id="CLU_2808242_0_0_0"/>